<dbReference type="GeneID" id="75153837"/>
<sequence length="87" mass="9854">MRWRTCSTRSTSILPWRSGKALRRNAARGDDAAIADPAALAQRLTEDVRAASHDGHFWMECQPERRDNVAFDKIERMPSNAGYSIHV</sequence>
<gene>
    <name evidence="1" type="ORF">M0D43_20745</name>
</gene>
<evidence type="ECO:0000313" key="1">
    <source>
        <dbReference type="EMBL" id="UXA65274.1"/>
    </source>
</evidence>
<evidence type="ECO:0000313" key="2">
    <source>
        <dbReference type="Proteomes" id="UP001058381"/>
    </source>
</evidence>
<dbReference type="EMBL" id="CP096142">
    <property type="protein sequence ID" value="UXA65274.1"/>
    <property type="molecule type" value="Genomic_DNA"/>
</dbReference>
<dbReference type="RefSeq" id="WP_252162846.1">
    <property type="nucleotide sequence ID" value="NZ_CP094827.1"/>
</dbReference>
<name>A0A9Q9IY49_9XANT</name>
<dbReference type="Gene3D" id="3.30.750.44">
    <property type="match status" value="1"/>
</dbReference>
<proteinExistence type="predicted"/>
<accession>A0A9Q9IY49</accession>
<dbReference type="Proteomes" id="UP001058381">
    <property type="component" value="Chromosome"/>
</dbReference>
<reference evidence="1" key="1">
    <citation type="submission" date="2022-04" db="EMBL/GenBank/DDBJ databases">
        <title>Xanthomonas prunicola pv. tritici, a pathogen causing a previously unreported foliar disease of wheat.</title>
        <authorList>
            <person name="Clavijo F."/>
            <person name="Curland R.D."/>
            <person name="Dill-Macky R."/>
            <person name="Pereyra S."/>
            <person name="Roman-Reyna V."/>
            <person name="Siri M.I."/>
        </authorList>
    </citation>
    <scope>NUCLEOTIDE SEQUENCE</scope>
    <source>
        <strain evidence="1">CIX249</strain>
    </source>
</reference>
<protein>
    <submittedName>
        <fullName evidence="1">Uncharacterized protein</fullName>
    </submittedName>
</protein>
<organism evidence="1 2">
    <name type="scientific">Xanthomonas prunicola</name>
    <dbReference type="NCBI Taxonomy" id="2053930"/>
    <lineage>
        <taxon>Bacteria</taxon>
        <taxon>Pseudomonadati</taxon>
        <taxon>Pseudomonadota</taxon>
        <taxon>Gammaproteobacteria</taxon>
        <taxon>Lysobacterales</taxon>
        <taxon>Lysobacteraceae</taxon>
        <taxon>Xanthomonas</taxon>
    </lineage>
</organism>
<dbReference type="AlphaFoldDB" id="A0A9Q9IY49"/>